<protein>
    <submittedName>
        <fullName evidence="1">Uncharacterized protein</fullName>
    </submittedName>
</protein>
<dbReference type="AlphaFoldDB" id="A0A5B0P5H3"/>
<reference evidence="1 2" key="1">
    <citation type="submission" date="2019-05" db="EMBL/GenBank/DDBJ databases">
        <title>Emergence of the Ug99 lineage of the wheat stem rust pathogen through somatic hybridization.</title>
        <authorList>
            <person name="Li F."/>
            <person name="Upadhyaya N.M."/>
            <person name="Sperschneider J."/>
            <person name="Matny O."/>
            <person name="Nguyen-Phuc H."/>
            <person name="Mago R."/>
            <person name="Raley C."/>
            <person name="Miller M.E."/>
            <person name="Silverstein K.A.T."/>
            <person name="Henningsen E."/>
            <person name="Hirsch C.D."/>
            <person name="Visser B."/>
            <person name="Pretorius Z.A."/>
            <person name="Steffenson B.J."/>
            <person name="Schwessinger B."/>
            <person name="Dodds P.N."/>
            <person name="Figueroa M."/>
        </authorList>
    </citation>
    <scope>NUCLEOTIDE SEQUENCE [LARGE SCALE GENOMIC DNA]</scope>
    <source>
        <strain evidence="1 2">Ug99</strain>
    </source>
</reference>
<sequence length="52" mass="5574">MVQKGHVGFGSIVFCPLCVRTAQDDDHQGYRAGCFHADGPQLFGPPSRVAEA</sequence>
<evidence type="ECO:0000313" key="2">
    <source>
        <dbReference type="Proteomes" id="UP000325313"/>
    </source>
</evidence>
<organism evidence="1 2">
    <name type="scientific">Puccinia graminis f. sp. tritici</name>
    <dbReference type="NCBI Taxonomy" id="56615"/>
    <lineage>
        <taxon>Eukaryota</taxon>
        <taxon>Fungi</taxon>
        <taxon>Dikarya</taxon>
        <taxon>Basidiomycota</taxon>
        <taxon>Pucciniomycotina</taxon>
        <taxon>Pucciniomycetes</taxon>
        <taxon>Pucciniales</taxon>
        <taxon>Pucciniaceae</taxon>
        <taxon>Puccinia</taxon>
    </lineage>
</organism>
<evidence type="ECO:0000313" key="1">
    <source>
        <dbReference type="EMBL" id="KAA1095894.1"/>
    </source>
</evidence>
<dbReference type="Proteomes" id="UP000325313">
    <property type="component" value="Unassembled WGS sequence"/>
</dbReference>
<name>A0A5B0P5H3_PUCGR</name>
<proteinExistence type="predicted"/>
<gene>
    <name evidence="1" type="ORF">PGTUg99_035042</name>
</gene>
<comment type="caution">
    <text evidence="1">The sequence shown here is derived from an EMBL/GenBank/DDBJ whole genome shotgun (WGS) entry which is preliminary data.</text>
</comment>
<accession>A0A5B0P5H3</accession>
<dbReference type="EMBL" id="VDEP01000371">
    <property type="protein sequence ID" value="KAA1095894.1"/>
    <property type="molecule type" value="Genomic_DNA"/>
</dbReference>